<feature type="region of interest" description="Disordered" evidence="1">
    <location>
        <begin position="198"/>
        <end position="240"/>
    </location>
</feature>
<dbReference type="SUPFAM" id="SSF160443">
    <property type="entry name" value="SMR domain-like"/>
    <property type="match status" value="1"/>
</dbReference>
<dbReference type="InterPro" id="IPR002625">
    <property type="entry name" value="Smr_dom"/>
</dbReference>
<sequence>MGKRQKQRKKAEATQPVPSPPWQPSTADVIDASVLESVLHADFPLLDSALVNAMVQDYARDGTLGANESVLREQLAALEAQMVADAADEGTLESAKEVTDEPDSLPIDGLSLHSSRSGAHLPPSSFPSLPSRPSSSASASRSTAKTESDDLASEREFLAALFPHLSSQDINAALATEHSLDDAVDHLLSIEAIRESQRNGTWGDDDESVERDGWEVVPSRRSSVSSTEPSARAPAGAAGAAVPITRGKKKGKKTIPIVDTLQRRPQLSPIARPPPGNVWDALSRLASYLAEVAPRAHAPWFQTYLHSPEYACTHDAVRAALQQLALSGDAPPPEVVDILAPIFGADDALMHCIAAADGDMSNAIDLIDLLDGLRTWDDYEAARGARDPYDVLRGLERRSARASANPSVGANASASASASPSPSVVPSPASSRPATPAAIPASTPATVPASTRALNPNRLTRPAPKETAPLPARAVPGSVAAATGYRPTHELLQPSNSTWSAAHVAPAQARRAGSPAPKWSAKGKKRAAANIMPGNIGLGLVMRPVDAPKASGGSSNANANATPAAASASRPPSAAARHFARADEWYERRKHAMHRATADYNAAPKHLRGQVIGAYRLQAREAAAEAQRHTLAGARAVLEEQRAADPNSIDLHLRTVAESTTLALEAVEEWYAKGGRGHFQIITGKGLHSAGQRGVLGPAVYNALHGAGWRVEAHPGYLTVKGR</sequence>
<dbReference type="InterPro" id="IPR036063">
    <property type="entry name" value="Smr_dom_sf"/>
</dbReference>
<name>A0A0J0XYG2_9TREE</name>
<dbReference type="RefSeq" id="XP_018282574.1">
    <property type="nucleotide sequence ID" value="XM_018426271.1"/>
</dbReference>
<proteinExistence type="predicted"/>
<dbReference type="Pfam" id="PF02845">
    <property type="entry name" value="CUE"/>
    <property type="match status" value="1"/>
</dbReference>
<dbReference type="GeneID" id="28986874"/>
<evidence type="ECO:0000313" key="4">
    <source>
        <dbReference type="Proteomes" id="UP000053611"/>
    </source>
</evidence>
<dbReference type="InterPro" id="IPR018247">
    <property type="entry name" value="EF_Hand_1_Ca_BS"/>
</dbReference>
<dbReference type="Proteomes" id="UP000053611">
    <property type="component" value="Unassembled WGS sequence"/>
</dbReference>
<organism evidence="3 4">
    <name type="scientific">Cutaneotrichosporon oleaginosum</name>
    <dbReference type="NCBI Taxonomy" id="879819"/>
    <lineage>
        <taxon>Eukaryota</taxon>
        <taxon>Fungi</taxon>
        <taxon>Dikarya</taxon>
        <taxon>Basidiomycota</taxon>
        <taxon>Agaricomycotina</taxon>
        <taxon>Tremellomycetes</taxon>
        <taxon>Trichosporonales</taxon>
        <taxon>Trichosporonaceae</taxon>
        <taxon>Cutaneotrichosporon</taxon>
    </lineage>
</organism>
<dbReference type="PROSITE" id="PS50828">
    <property type="entry name" value="SMR"/>
    <property type="match status" value="1"/>
</dbReference>
<dbReference type="OrthoDB" id="4080456at2759"/>
<dbReference type="STRING" id="879819.A0A0J0XYG2"/>
<feature type="region of interest" description="Disordered" evidence="1">
    <location>
        <begin position="549"/>
        <end position="573"/>
    </location>
</feature>
<accession>A0A0J0XYG2</accession>
<dbReference type="GO" id="GO:0004519">
    <property type="term" value="F:endonuclease activity"/>
    <property type="evidence" value="ECO:0007669"/>
    <property type="project" value="TreeGrafter"/>
</dbReference>
<dbReference type="GO" id="GO:0005634">
    <property type="term" value="C:nucleus"/>
    <property type="evidence" value="ECO:0007669"/>
    <property type="project" value="TreeGrafter"/>
</dbReference>
<dbReference type="InterPro" id="IPR003892">
    <property type="entry name" value="CUE"/>
</dbReference>
<dbReference type="InterPro" id="IPR052772">
    <property type="entry name" value="Endo/PolyKinase_Domain-Protein"/>
</dbReference>
<gene>
    <name evidence="3" type="ORF">CC85DRAFT_324897</name>
</gene>
<protein>
    <recommendedName>
        <fullName evidence="2">Smr domain-containing protein</fullName>
    </recommendedName>
</protein>
<feature type="region of interest" description="Disordered" evidence="1">
    <location>
        <begin position="400"/>
        <end position="474"/>
    </location>
</feature>
<reference evidence="3 4" key="1">
    <citation type="submission" date="2015-03" db="EMBL/GenBank/DDBJ databases">
        <title>Genomics and transcriptomics of the oil-accumulating basidiomycete yeast T. oleaginosus allow insights into substrate utilization and the diverse evolutionary trajectories of mating systems in fungi.</title>
        <authorList>
            <consortium name="DOE Joint Genome Institute"/>
            <person name="Kourist R."/>
            <person name="Kracht O."/>
            <person name="Bracharz F."/>
            <person name="Lipzen A."/>
            <person name="Nolan M."/>
            <person name="Ohm R."/>
            <person name="Grigoriev I."/>
            <person name="Sun S."/>
            <person name="Heitman J."/>
            <person name="Bruck T."/>
            <person name="Nowrousian M."/>
        </authorList>
    </citation>
    <scope>NUCLEOTIDE SEQUENCE [LARGE SCALE GENOMIC DNA]</scope>
    <source>
        <strain evidence="3 4">IBC0246</strain>
    </source>
</reference>
<feature type="compositionally biased region" description="Low complexity" evidence="1">
    <location>
        <begin position="402"/>
        <end position="453"/>
    </location>
</feature>
<feature type="domain" description="Smr" evidence="2">
    <location>
        <begin position="649"/>
        <end position="723"/>
    </location>
</feature>
<keyword evidence="4" id="KW-1185">Reference proteome</keyword>
<feature type="compositionally biased region" description="Low complexity" evidence="1">
    <location>
        <begin position="215"/>
        <end position="240"/>
    </location>
</feature>
<feature type="region of interest" description="Disordered" evidence="1">
    <location>
        <begin position="1"/>
        <end position="25"/>
    </location>
</feature>
<feature type="compositionally biased region" description="Low complexity" evidence="1">
    <location>
        <begin position="121"/>
        <end position="142"/>
    </location>
</feature>
<dbReference type="SMART" id="SM00463">
    <property type="entry name" value="SMR"/>
    <property type="match status" value="1"/>
</dbReference>
<dbReference type="AlphaFoldDB" id="A0A0J0XYG2"/>
<feature type="region of interest" description="Disordered" evidence="1">
    <location>
        <begin position="88"/>
        <end position="150"/>
    </location>
</feature>
<evidence type="ECO:0000259" key="2">
    <source>
        <dbReference type="PROSITE" id="PS50828"/>
    </source>
</evidence>
<evidence type="ECO:0000256" key="1">
    <source>
        <dbReference type="SAM" id="MobiDB-lite"/>
    </source>
</evidence>
<dbReference type="PANTHER" id="PTHR46535">
    <property type="entry name" value="NEDD4-BINDING PROTEIN 2"/>
    <property type="match status" value="1"/>
</dbReference>
<dbReference type="Gene3D" id="3.30.1370.110">
    <property type="match status" value="1"/>
</dbReference>
<evidence type="ECO:0000313" key="3">
    <source>
        <dbReference type="EMBL" id="KLT46083.1"/>
    </source>
</evidence>
<dbReference type="EMBL" id="KQ087178">
    <property type="protein sequence ID" value="KLT46083.1"/>
    <property type="molecule type" value="Genomic_DNA"/>
</dbReference>
<dbReference type="PROSITE" id="PS00018">
    <property type="entry name" value="EF_HAND_1"/>
    <property type="match status" value="1"/>
</dbReference>
<dbReference type="PANTHER" id="PTHR46535:SF1">
    <property type="entry name" value="NEDD4-BINDING PROTEIN 2"/>
    <property type="match status" value="1"/>
</dbReference>
<dbReference type="CDD" id="cd14279">
    <property type="entry name" value="CUE"/>
    <property type="match status" value="1"/>
</dbReference>
<dbReference type="GO" id="GO:0043130">
    <property type="term" value="F:ubiquitin binding"/>
    <property type="evidence" value="ECO:0007669"/>
    <property type="project" value="InterPro"/>
</dbReference>